<reference evidence="2 3" key="1">
    <citation type="submission" date="2019-11" db="EMBL/GenBank/DDBJ databases">
        <authorList>
            <person name="Im W.T."/>
        </authorList>
    </citation>
    <scope>NUCLEOTIDE SEQUENCE [LARGE SCALE GENOMIC DNA]</scope>
    <source>
        <strain evidence="2 3">SB-02</strain>
    </source>
</reference>
<name>A0A6I6G5W9_9BACT</name>
<evidence type="ECO:0000313" key="2">
    <source>
        <dbReference type="EMBL" id="QGW27394.1"/>
    </source>
</evidence>
<dbReference type="KEGG" id="fls:GLV81_04140"/>
<keyword evidence="3" id="KW-1185">Reference proteome</keyword>
<dbReference type="RefSeq" id="WP_157477128.1">
    <property type="nucleotide sequence ID" value="NZ_CP046566.1"/>
</dbReference>
<evidence type="ECO:0000313" key="3">
    <source>
        <dbReference type="Proteomes" id="UP000426027"/>
    </source>
</evidence>
<dbReference type="Proteomes" id="UP000426027">
    <property type="component" value="Chromosome"/>
</dbReference>
<sequence>MISLHRLSITCLLASLLLVSKGIQAQSSPDKPVISVLLPLQLDSLYSLDKYKFGNSIPKSALPYLEFYNGVLLAADSLNKENVAVHFEVVDTRRFASLGTTLHSPTVKQSKLLIAVAQNSNDLKQMAAFAKSLHIPMVSATFPNDGGVKQTPEMYVVNSTMKTHCEGIYKYLQRNHSSDNLVFITRKGTVESYLKNWIEEAASAPGSHKLRWKMITLSDSFQVAQLRSLLDSNRNNTLIAGSMEAAFGQRLVKQLSSLQPKYKSLVVGMPNWDDIDFRKPEFKGVEITFSTPFISSSGNLDVYTSLSKAYARKQNSKPSDMAVKGFELTYRFTKTILAYPAYEDFADHANDRTYKIFCDFDFVPVTEPGNADRKSIISKTKNSTSSVNKMGY</sequence>
<proteinExistence type="predicted"/>
<evidence type="ECO:0000256" key="1">
    <source>
        <dbReference type="SAM" id="SignalP"/>
    </source>
</evidence>
<feature type="chain" id="PRO_5026130013" description="Amino acid ABC transporter substrate-binding protein" evidence="1">
    <location>
        <begin position="26"/>
        <end position="392"/>
    </location>
</feature>
<accession>A0A6I6G5W9</accession>
<dbReference type="EMBL" id="CP046566">
    <property type="protein sequence ID" value="QGW27394.1"/>
    <property type="molecule type" value="Genomic_DNA"/>
</dbReference>
<evidence type="ECO:0008006" key="4">
    <source>
        <dbReference type="Google" id="ProtNLM"/>
    </source>
</evidence>
<dbReference type="Gene3D" id="3.40.50.2300">
    <property type="match status" value="2"/>
</dbReference>
<organism evidence="2 3">
    <name type="scientific">Phnomibacter ginsenosidimutans</name>
    <dbReference type="NCBI Taxonomy" id="2676868"/>
    <lineage>
        <taxon>Bacteria</taxon>
        <taxon>Pseudomonadati</taxon>
        <taxon>Bacteroidota</taxon>
        <taxon>Chitinophagia</taxon>
        <taxon>Chitinophagales</taxon>
        <taxon>Chitinophagaceae</taxon>
        <taxon>Phnomibacter</taxon>
    </lineage>
</organism>
<dbReference type="AlphaFoldDB" id="A0A6I6G5W9"/>
<gene>
    <name evidence="2" type="ORF">GLV81_04140</name>
</gene>
<protein>
    <recommendedName>
        <fullName evidence="4">Amino acid ABC transporter substrate-binding protein</fullName>
    </recommendedName>
</protein>
<dbReference type="InterPro" id="IPR028082">
    <property type="entry name" value="Peripla_BP_I"/>
</dbReference>
<keyword evidence="1" id="KW-0732">Signal</keyword>
<dbReference type="SUPFAM" id="SSF53822">
    <property type="entry name" value="Periplasmic binding protein-like I"/>
    <property type="match status" value="1"/>
</dbReference>
<feature type="signal peptide" evidence="1">
    <location>
        <begin position="1"/>
        <end position="25"/>
    </location>
</feature>